<dbReference type="InterPro" id="IPR003959">
    <property type="entry name" value="ATPase_AAA_core"/>
</dbReference>
<dbReference type="SUPFAM" id="SSF52540">
    <property type="entry name" value="P-loop containing nucleoside triphosphate hydrolases"/>
    <property type="match status" value="1"/>
</dbReference>
<evidence type="ECO:0000313" key="2">
    <source>
        <dbReference type="EMBL" id="APU45407.1"/>
    </source>
</evidence>
<feature type="domain" description="AAA+ ATPase" evidence="1">
    <location>
        <begin position="43"/>
        <end position="366"/>
    </location>
</feature>
<dbReference type="RefSeq" id="WP_075667198.1">
    <property type="nucleotide sequence ID" value="NZ_CP019030.1"/>
</dbReference>
<dbReference type="PANTHER" id="PTHR40396">
    <property type="entry name" value="ATPASE-LIKE PROTEIN"/>
    <property type="match status" value="1"/>
</dbReference>
<dbReference type="InterPro" id="IPR027417">
    <property type="entry name" value="P-loop_NTPase"/>
</dbReference>
<gene>
    <name evidence="2" type="ORF">BUW47_02645</name>
</gene>
<reference evidence="2 3" key="1">
    <citation type="submission" date="2016-12" db="EMBL/GenBank/DDBJ databases">
        <title>Complete Genome Sequence of Lactobacillus fermentum Strain SNUV175, a Probiotic for Treatment of Bacterial Vaginosis.</title>
        <authorList>
            <person name="Lee S."/>
            <person name="You H.J."/>
            <person name="Kwon B."/>
            <person name="Ko G."/>
        </authorList>
    </citation>
    <scope>NUCLEOTIDE SEQUENCE [LARGE SCALE GENOMIC DNA]</scope>
    <source>
        <strain evidence="2 3">SNUV175</strain>
    </source>
</reference>
<dbReference type="OrthoDB" id="9809324at2"/>
<dbReference type="Pfam" id="PF13304">
    <property type="entry name" value="AAA_21"/>
    <property type="match status" value="1"/>
</dbReference>
<name>A0A1L7GTR1_LIMFE</name>
<evidence type="ECO:0000259" key="1">
    <source>
        <dbReference type="SMART" id="SM00382"/>
    </source>
</evidence>
<dbReference type="PANTHER" id="PTHR40396:SF1">
    <property type="entry name" value="ATPASE AAA-TYPE CORE DOMAIN-CONTAINING PROTEIN"/>
    <property type="match status" value="1"/>
</dbReference>
<protein>
    <submittedName>
        <fullName evidence="2">Abortive infection protein</fullName>
    </submittedName>
</protein>
<dbReference type="GO" id="GO:0005524">
    <property type="term" value="F:ATP binding"/>
    <property type="evidence" value="ECO:0007669"/>
    <property type="project" value="InterPro"/>
</dbReference>
<dbReference type="InterPro" id="IPR003593">
    <property type="entry name" value="AAA+_ATPase"/>
</dbReference>
<accession>A0A1L7GTR1</accession>
<dbReference type="Proteomes" id="UP000185427">
    <property type="component" value="Chromosome"/>
</dbReference>
<dbReference type="AlphaFoldDB" id="A0A1L7GTR1"/>
<organism evidence="2 3">
    <name type="scientific">Limosilactobacillus fermentum</name>
    <name type="common">Lactobacillus fermentum</name>
    <dbReference type="NCBI Taxonomy" id="1613"/>
    <lineage>
        <taxon>Bacteria</taxon>
        <taxon>Bacillati</taxon>
        <taxon>Bacillota</taxon>
        <taxon>Bacilli</taxon>
        <taxon>Lactobacillales</taxon>
        <taxon>Lactobacillaceae</taxon>
        <taxon>Limosilactobacillus</taxon>
    </lineage>
</organism>
<dbReference type="Gene3D" id="3.40.50.300">
    <property type="entry name" value="P-loop containing nucleotide triphosphate hydrolases"/>
    <property type="match status" value="1"/>
</dbReference>
<sequence length="427" mass="48908">MLIEFGLKNYTSFKERALFSAETGERLRKYKYTNTFENDDISLLKNVLIFGANGAGKSQLINGLGCMQNMVINGAQTVTDKLNYTPFSFNPETLKEPTTFYIKLKRKNNIYQYTFSYNATEIIKETLCIIADGKVKTYFDRERNGFNVVPTSLANSKSKLRKNELFLYLAQQENDEYASEVYKWFAEDLMFVNTANSIPNDFLKLMQQPDLKNEMVSFLNFADFNITDLKVRKISINIPEKAQKIFQMMEQKTPQNILQLSTVHSVYDDKGKIKGKDELPLGMESLGTQRLFFIVLAMIFSQINGNSKTLIIDEFDDSLHHELASALVNIFNSKQNNNQYILTTHDYNLLDNKIRIDQIYFVEKDFMGVSNLESAFDFTDSRTNARHDINLAKKYIRGEYGAVPVIDVAGLTKVLENVNKKIGGANV</sequence>
<dbReference type="EMBL" id="CP019030">
    <property type="protein sequence ID" value="APU45407.1"/>
    <property type="molecule type" value="Genomic_DNA"/>
</dbReference>
<evidence type="ECO:0000313" key="3">
    <source>
        <dbReference type="Proteomes" id="UP000185427"/>
    </source>
</evidence>
<dbReference type="SMART" id="SM00382">
    <property type="entry name" value="AAA"/>
    <property type="match status" value="1"/>
</dbReference>
<proteinExistence type="predicted"/>
<dbReference type="GO" id="GO:0016887">
    <property type="term" value="F:ATP hydrolysis activity"/>
    <property type="evidence" value="ECO:0007669"/>
    <property type="project" value="InterPro"/>
</dbReference>